<dbReference type="Gene3D" id="3.30.1380.10">
    <property type="match status" value="1"/>
</dbReference>
<keyword evidence="5 9" id="KW-0862">Zinc</keyword>
<keyword evidence="2 9" id="KW-0645">Protease</keyword>
<evidence type="ECO:0000256" key="9">
    <source>
        <dbReference type="HAMAP-Rule" id="MF_01924"/>
    </source>
</evidence>
<proteinExistence type="inferred from homology"/>
<reference evidence="12" key="1">
    <citation type="submission" date="2020-06" db="EMBL/GenBank/DDBJ databases">
        <title>Thalassolituus marinus alknpb1M-1, a hydrocarbon-degrading bacterium isolated from the deep-sea overlying water using an in-situ strategy from the South China Sea basin.</title>
        <authorList>
            <person name="Dong C."/>
            <person name="Chen Y."/>
            <person name="Shao Z."/>
        </authorList>
    </citation>
    <scope>NUCLEOTIDE SEQUENCE [LARGE SCALE GENOMIC DNA]</scope>
    <source>
        <strain evidence="12">alknpb1M-1</strain>
    </source>
</reference>
<keyword evidence="3 9" id="KW-0479">Metal-binding</keyword>
<keyword evidence="7 9" id="KW-0482">Metalloprotease</keyword>
<dbReference type="InterPro" id="IPR000755">
    <property type="entry name" value="A_A_dipeptidase"/>
</dbReference>
<comment type="function">
    <text evidence="9 10">Catalyzes hydrolysis of the D-alanyl-D-alanine dipeptide.</text>
</comment>
<comment type="catalytic activity">
    <reaction evidence="1 9 10">
        <text>D-alanyl-D-alanine + H2O = 2 D-alanine</text>
        <dbReference type="Rhea" id="RHEA:20661"/>
        <dbReference type="ChEBI" id="CHEBI:15377"/>
        <dbReference type="ChEBI" id="CHEBI:57416"/>
        <dbReference type="ChEBI" id="CHEBI:57822"/>
        <dbReference type="EC" id="3.4.13.22"/>
    </reaction>
</comment>
<feature type="binding site" evidence="9">
    <location>
        <position position="137"/>
    </location>
    <ligand>
        <name>Zn(2+)</name>
        <dbReference type="ChEBI" id="CHEBI:29105"/>
        <note>catalytic</note>
    </ligand>
</feature>
<evidence type="ECO:0000313" key="11">
    <source>
        <dbReference type="EMBL" id="UXD88154.1"/>
    </source>
</evidence>
<evidence type="ECO:0000256" key="5">
    <source>
        <dbReference type="ARBA" id="ARBA00022833"/>
    </source>
</evidence>
<keyword evidence="8 10" id="KW-0961">Cell wall biogenesis/degradation</keyword>
<dbReference type="HAMAP" id="MF_01924">
    <property type="entry name" value="A_A_dipeptidase"/>
    <property type="match status" value="1"/>
</dbReference>
<dbReference type="Proteomes" id="UP001065322">
    <property type="component" value="Chromosome"/>
</dbReference>
<accession>A0ABY6ACI9</accession>
<dbReference type="PIRSF" id="PIRSF026671">
    <property type="entry name" value="AA_dipeptidase"/>
    <property type="match status" value="1"/>
</dbReference>
<evidence type="ECO:0000256" key="2">
    <source>
        <dbReference type="ARBA" id="ARBA00022670"/>
    </source>
</evidence>
<dbReference type="SUPFAM" id="SSF55166">
    <property type="entry name" value="Hedgehog/DD-peptidase"/>
    <property type="match status" value="1"/>
</dbReference>
<gene>
    <name evidence="9" type="primary">ddpX</name>
    <name evidence="11" type="ORF">HUF19_12265</name>
</gene>
<comment type="similarity">
    <text evidence="9 10">Belongs to the peptidase M15D family.</text>
</comment>
<keyword evidence="4 9" id="KW-0378">Hydrolase</keyword>
<evidence type="ECO:0000256" key="10">
    <source>
        <dbReference type="PIRNR" id="PIRNR026671"/>
    </source>
</evidence>
<dbReference type="PANTHER" id="PTHR43126">
    <property type="entry name" value="D-ALANYL-D-ALANINE DIPEPTIDASE"/>
    <property type="match status" value="1"/>
</dbReference>
<feature type="site" description="Transition state stabilizer" evidence="9">
    <location>
        <position position="92"/>
    </location>
</feature>
<evidence type="ECO:0000256" key="3">
    <source>
        <dbReference type="ARBA" id="ARBA00022723"/>
    </source>
</evidence>
<evidence type="ECO:0000256" key="7">
    <source>
        <dbReference type="ARBA" id="ARBA00023049"/>
    </source>
</evidence>
<evidence type="ECO:0000256" key="6">
    <source>
        <dbReference type="ARBA" id="ARBA00022997"/>
    </source>
</evidence>
<dbReference type="RefSeq" id="WP_260996900.1">
    <property type="nucleotide sequence ID" value="NZ_CP054475.1"/>
</dbReference>
<evidence type="ECO:0000313" key="12">
    <source>
        <dbReference type="Proteomes" id="UP001065322"/>
    </source>
</evidence>
<feature type="binding site" evidence="9">
    <location>
        <position position="204"/>
    </location>
    <ligand>
        <name>Zn(2+)</name>
        <dbReference type="ChEBI" id="CHEBI:29105"/>
        <note>catalytic</note>
    </ligand>
</feature>
<keyword evidence="12" id="KW-1185">Reference proteome</keyword>
<comment type="cofactor">
    <cofactor evidence="9">
        <name>Zn(2+)</name>
        <dbReference type="ChEBI" id="CHEBI:29105"/>
    </cofactor>
    <text evidence="9">Binds 1 zinc ion per subunit.</text>
</comment>
<dbReference type="CDD" id="cd14817">
    <property type="entry name" value="D-Ala-D-Ala_dipeptidase_VanX"/>
    <property type="match status" value="1"/>
</dbReference>
<feature type="active site" description="Proton donor/acceptor" evidence="9">
    <location>
        <position position="201"/>
    </location>
</feature>
<evidence type="ECO:0000256" key="1">
    <source>
        <dbReference type="ARBA" id="ARBA00001362"/>
    </source>
</evidence>
<feature type="binding site" evidence="9">
    <location>
        <position position="144"/>
    </location>
    <ligand>
        <name>Zn(2+)</name>
        <dbReference type="ChEBI" id="CHEBI:29105"/>
        <note>catalytic</note>
    </ligand>
</feature>
<protein>
    <recommendedName>
        <fullName evidence="9 10">D-alanyl-D-alanine dipeptidase</fullName>
        <shortName evidence="9 10">D-Ala-D-Ala dipeptidase</shortName>
        <ecNumber evidence="9 10">3.4.13.22</ecNumber>
    </recommendedName>
</protein>
<organism evidence="11 12">
    <name type="scientific">Thalassolituus hydrocarboniclasticus</name>
    <dbReference type="NCBI Taxonomy" id="2742796"/>
    <lineage>
        <taxon>Bacteria</taxon>
        <taxon>Pseudomonadati</taxon>
        <taxon>Pseudomonadota</taxon>
        <taxon>Gammaproteobacteria</taxon>
        <taxon>Oceanospirillales</taxon>
        <taxon>Oceanospirillaceae</taxon>
        <taxon>Thalassolituus</taxon>
    </lineage>
</organism>
<keyword evidence="6 9" id="KW-0224">Dipeptidase</keyword>
<dbReference type="InterPro" id="IPR009045">
    <property type="entry name" value="Zn_M74/Hedgehog-like"/>
</dbReference>
<evidence type="ECO:0000256" key="8">
    <source>
        <dbReference type="ARBA" id="ARBA00023316"/>
    </source>
</evidence>
<dbReference type="Pfam" id="PF01427">
    <property type="entry name" value="Peptidase_M15"/>
    <property type="match status" value="1"/>
</dbReference>
<name>A0ABY6ACI9_9GAMM</name>
<sequence length="223" mass="25598">MPQPQNGDPSASHQPPLSAHELRPSFVRLDQYIPDILIDLKYAGCDNFIGAVVDGYQQACALLSRPAAEALANVAAELRQQNLRLKIFDAYRPQRAVDHFLRWASSAEDLRTKERFYPALEKPQLFEQGYLFSHSSHSRGSTADLTLTDNDGRELDMGTIFDFFGPQSWPESADVSPHQRANRDLLQSVMRRHGFTGVREEWWHFTLADEPYPDQYFDFLPWE</sequence>
<evidence type="ECO:0000256" key="4">
    <source>
        <dbReference type="ARBA" id="ARBA00022801"/>
    </source>
</evidence>
<dbReference type="PANTHER" id="PTHR43126:SF1">
    <property type="entry name" value="D-ALANYL-D-ALANINE DIPEPTIDASE"/>
    <property type="match status" value="1"/>
</dbReference>
<dbReference type="EC" id="3.4.13.22" evidence="9 10"/>
<dbReference type="EMBL" id="CP054475">
    <property type="protein sequence ID" value="UXD88154.1"/>
    <property type="molecule type" value="Genomic_DNA"/>
</dbReference>